<evidence type="ECO:0000313" key="1">
    <source>
        <dbReference type="EMBL" id="KAE8256415.1"/>
    </source>
</evidence>
<dbReference type="Proteomes" id="UP000077521">
    <property type="component" value="Unassembled WGS sequence"/>
</dbReference>
<keyword evidence="2" id="KW-1185">Reference proteome</keyword>
<name>A0A177TCC7_9BASI</name>
<organism evidence="1 2">
    <name type="scientific">Tilletia indica</name>
    <dbReference type="NCBI Taxonomy" id="43049"/>
    <lineage>
        <taxon>Eukaryota</taxon>
        <taxon>Fungi</taxon>
        <taxon>Dikarya</taxon>
        <taxon>Basidiomycota</taxon>
        <taxon>Ustilaginomycotina</taxon>
        <taxon>Exobasidiomycetes</taxon>
        <taxon>Tilletiales</taxon>
        <taxon>Tilletiaceae</taxon>
        <taxon>Tilletia</taxon>
    </lineage>
</organism>
<protein>
    <submittedName>
        <fullName evidence="1">Uncharacterized protein</fullName>
    </submittedName>
</protein>
<evidence type="ECO:0000313" key="2">
    <source>
        <dbReference type="Proteomes" id="UP000077521"/>
    </source>
</evidence>
<comment type="caution">
    <text evidence="1">The sequence shown here is derived from an EMBL/GenBank/DDBJ whole genome shotgun (WGS) entry which is preliminary data.</text>
</comment>
<reference evidence="1" key="1">
    <citation type="submission" date="2016-04" db="EMBL/GenBank/DDBJ databases">
        <authorList>
            <person name="Nguyen H.D."/>
            <person name="Samba Siva P."/>
            <person name="Cullis J."/>
            <person name="Levesque C.A."/>
            <person name="Hambleton S."/>
        </authorList>
    </citation>
    <scope>NUCLEOTIDE SEQUENCE</scope>
    <source>
        <strain evidence="1">DAOMC 236416</strain>
    </source>
</reference>
<gene>
    <name evidence="1" type="ORF">A4X13_0g2660</name>
</gene>
<dbReference type="AlphaFoldDB" id="A0A177TCC7"/>
<reference evidence="1" key="2">
    <citation type="journal article" date="2019" name="IMA Fungus">
        <title>Genome sequencing and comparison of five Tilletia species to identify candidate genes for the detection of regulated species infecting wheat.</title>
        <authorList>
            <person name="Nguyen H.D.T."/>
            <person name="Sultana T."/>
            <person name="Kesanakurti P."/>
            <person name="Hambleton S."/>
        </authorList>
    </citation>
    <scope>NUCLEOTIDE SEQUENCE</scope>
    <source>
        <strain evidence="1">DAOMC 236416</strain>
    </source>
</reference>
<accession>A0A177TCC7</accession>
<proteinExistence type="predicted"/>
<dbReference type="EMBL" id="LWDF02000131">
    <property type="protein sequence ID" value="KAE8256415.1"/>
    <property type="molecule type" value="Genomic_DNA"/>
</dbReference>
<sequence length="387" mass="43660">MSNIVVSADHSSESAFFKDPLNCRKINRAVLHEMMSLRLYIPYLVGLWLGVILLEQIVGFFVPIDSSLPPSEVPSAIVRLVVLGDVCVIPLAGLWSPVCAHLRQQERELRRRAGFVQSTETVAKLTSGILDVITSTPQPSEIQRVSHGAYWLSQVFKAQRTMPAADDISRDLEKIGHQTKKVLDNMLQVEAEGRLVVADMMAGCQELVEMLTHPTKYSAFLVEKQVNNFVARTDAMLGSLQSQLNSVQKRTSGVLTLQNQLHGKLLTEQIALQQTQDADRETRTFTATVLQKFDPSLPKPLSDLESSRLKKHLDLMEQAIAEVKQWSDRLSTLSLFHRHQITTRKQQLGRHQRLPSERSVEDRIKAIDQLLEPARQRLARLEQGIKK</sequence>